<comment type="subcellular location">
    <subcellularLocation>
        <location evidence="1">Golgi apparatus membrane</location>
        <topology evidence="1">Single-pass type IV membrane protein</topology>
    </subcellularLocation>
</comment>
<keyword evidence="4 11" id="KW-0812">Transmembrane</keyword>
<evidence type="ECO:0000256" key="4">
    <source>
        <dbReference type="ARBA" id="ARBA00022692"/>
    </source>
</evidence>
<evidence type="ECO:0000256" key="3">
    <source>
        <dbReference type="ARBA" id="ARBA00022448"/>
    </source>
</evidence>
<dbReference type="GO" id="GO:0000149">
    <property type="term" value="F:SNARE binding"/>
    <property type="evidence" value="ECO:0007669"/>
    <property type="project" value="TreeGrafter"/>
</dbReference>
<evidence type="ECO:0000256" key="8">
    <source>
        <dbReference type="ARBA" id="ARBA00023054"/>
    </source>
</evidence>
<dbReference type="AlphaFoldDB" id="A0A7S2RXE3"/>
<keyword evidence="3" id="KW-0813">Transport</keyword>
<dbReference type="GO" id="GO:0006886">
    <property type="term" value="P:intracellular protein transport"/>
    <property type="evidence" value="ECO:0007669"/>
    <property type="project" value="InterPro"/>
</dbReference>
<evidence type="ECO:0000256" key="7">
    <source>
        <dbReference type="ARBA" id="ARBA00023034"/>
    </source>
</evidence>
<evidence type="ECO:0000256" key="1">
    <source>
        <dbReference type="ARBA" id="ARBA00004409"/>
    </source>
</evidence>
<dbReference type="SUPFAM" id="SSF47661">
    <property type="entry name" value="t-snare proteins"/>
    <property type="match status" value="1"/>
</dbReference>
<dbReference type="SMART" id="SM00397">
    <property type="entry name" value="t_SNARE"/>
    <property type="match status" value="1"/>
</dbReference>
<evidence type="ECO:0000256" key="2">
    <source>
        <dbReference type="ARBA" id="ARBA00009063"/>
    </source>
</evidence>
<dbReference type="InterPro" id="IPR010989">
    <property type="entry name" value="SNARE"/>
</dbReference>
<dbReference type="CDD" id="cd15845">
    <property type="entry name" value="SNARE_syntaxin16"/>
    <property type="match status" value="1"/>
</dbReference>
<feature type="transmembrane region" description="Helical" evidence="11">
    <location>
        <begin position="294"/>
        <end position="312"/>
    </location>
</feature>
<feature type="compositionally biased region" description="Low complexity" evidence="10">
    <location>
        <begin position="22"/>
        <end position="41"/>
    </location>
</feature>
<evidence type="ECO:0000256" key="9">
    <source>
        <dbReference type="ARBA" id="ARBA00023136"/>
    </source>
</evidence>
<dbReference type="InterPro" id="IPR006012">
    <property type="entry name" value="Syntaxin/epimorphin_CS"/>
</dbReference>
<sequence>MASRSLTDQFTKLRSERRRKYSGSASGSGSERSLGGSALLGEGGASSEDYVEGGVKHILPPAWVDTVEEVEDCLRDIERRIEALKELHRKKLMVTFDEEGEQAKEREIEATAKGITSTFRKAERVLKSITSDTDFTSTDADSKIRSNMVRTLASRLQQASVTFRRTQKDYLKQRAAQKNSGGAFDFLSEAEEQSKATSIVAVDPGGAALTLEQIAVVDDMERQIAQRDKEIAAIVESIEELSQIFKELAVLVIDQGTILDRIDYNMEQVVERVEDGVVALEKAEQYQKSARPRWCICALLVLIAILMTLLVLKNTNSNNNN</sequence>
<keyword evidence="5" id="KW-0653">Protein transport</keyword>
<keyword evidence="9 11" id="KW-0472">Membrane</keyword>
<keyword evidence="8" id="KW-0175">Coiled coil</keyword>
<evidence type="ECO:0000256" key="6">
    <source>
        <dbReference type="ARBA" id="ARBA00022989"/>
    </source>
</evidence>
<evidence type="ECO:0000259" key="12">
    <source>
        <dbReference type="PROSITE" id="PS50192"/>
    </source>
</evidence>
<dbReference type="PANTHER" id="PTHR19957:SF83">
    <property type="entry name" value="SYNTAXIN-16"/>
    <property type="match status" value="1"/>
</dbReference>
<feature type="domain" description="T-SNARE coiled-coil homology" evidence="12">
    <location>
        <begin position="221"/>
        <end position="283"/>
    </location>
</feature>
<organism evidence="13">
    <name type="scientific">Rhizochromulina marina</name>
    <dbReference type="NCBI Taxonomy" id="1034831"/>
    <lineage>
        <taxon>Eukaryota</taxon>
        <taxon>Sar</taxon>
        <taxon>Stramenopiles</taxon>
        <taxon>Ochrophyta</taxon>
        <taxon>Dictyochophyceae</taxon>
        <taxon>Rhizochromulinales</taxon>
        <taxon>Rhizochromulina</taxon>
    </lineage>
</organism>
<keyword evidence="6 11" id="KW-1133">Transmembrane helix</keyword>
<dbReference type="GO" id="GO:0048278">
    <property type="term" value="P:vesicle docking"/>
    <property type="evidence" value="ECO:0007669"/>
    <property type="project" value="TreeGrafter"/>
</dbReference>
<dbReference type="GO" id="GO:0006906">
    <property type="term" value="P:vesicle fusion"/>
    <property type="evidence" value="ECO:0007669"/>
    <property type="project" value="TreeGrafter"/>
</dbReference>
<comment type="similarity">
    <text evidence="2">Belongs to the syntaxin family.</text>
</comment>
<reference evidence="13" key="1">
    <citation type="submission" date="2021-01" db="EMBL/GenBank/DDBJ databases">
        <authorList>
            <person name="Corre E."/>
            <person name="Pelletier E."/>
            <person name="Niang G."/>
            <person name="Scheremetjew M."/>
            <person name="Finn R."/>
            <person name="Kale V."/>
            <person name="Holt S."/>
            <person name="Cochrane G."/>
            <person name="Meng A."/>
            <person name="Brown T."/>
            <person name="Cohen L."/>
        </authorList>
    </citation>
    <scope>NUCLEOTIDE SEQUENCE</scope>
    <source>
        <strain evidence="13">CCMP1243</strain>
    </source>
</reference>
<dbReference type="InterPro" id="IPR000727">
    <property type="entry name" value="T_SNARE_dom"/>
</dbReference>
<name>A0A7S2RXE3_9STRA</name>
<dbReference type="InterPro" id="IPR045242">
    <property type="entry name" value="Syntaxin"/>
</dbReference>
<gene>
    <name evidence="13" type="ORF">RMAR1173_LOCUS8931</name>
</gene>
<dbReference type="PROSITE" id="PS50192">
    <property type="entry name" value="T_SNARE"/>
    <property type="match status" value="1"/>
</dbReference>
<dbReference type="GO" id="GO:0000139">
    <property type="term" value="C:Golgi membrane"/>
    <property type="evidence" value="ECO:0007669"/>
    <property type="project" value="UniProtKB-SubCell"/>
</dbReference>
<evidence type="ECO:0000256" key="10">
    <source>
        <dbReference type="SAM" id="MobiDB-lite"/>
    </source>
</evidence>
<evidence type="ECO:0000313" key="13">
    <source>
        <dbReference type="EMBL" id="CAD9683345.1"/>
    </source>
</evidence>
<dbReference type="GO" id="GO:0031201">
    <property type="term" value="C:SNARE complex"/>
    <property type="evidence" value="ECO:0007669"/>
    <property type="project" value="TreeGrafter"/>
</dbReference>
<dbReference type="PROSITE" id="PS00914">
    <property type="entry name" value="SYNTAXIN"/>
    <property type="match status" value="1"/>
</dbReference>
<dbReference type="EMBL" id="HBHJ01013688">
    <property type="protein sequence ID" value="CAD9683345.1"/>
    <property type="molecule type" value="Transcribed_RNA"/>
</dbReference>
<protein>
    <recommendedName>
        <fullName evidence="12">t-SNARE coiled-coil homology domain-containing protein</fullName>
    </recommendedName>
</protein>
<evidence type="ECO:0000256" key="11">
    <source>
        <dbReference type="SAM" id="Phobius"/>
    </source>
</evidence>
<dbReference type="Gene3D" id="1.20.58.70">
    <property type="match status" value="1"/>
</dbReference>
<accession>A0A7S2RXE3</accession>
<dbReference type="GO" id="GO:0005484">
    <property type="term" value="F:SNAP receptor activity"/>
    <property type="evidence" value="ECO:0007669"/>
    <property type="project" value="InterPro"/>
</dbReference>
<feature type="region of interest" description="Disordered" evidence="10">
    <location>
        <begin position="15"/>
        <end position="41"/>
    </location>
</feature>
<proteinExistence type="inferred from homology"/>
<keyword evidence="7" id="KW-0333">Golgi apparatus</keyword>
<dbReference type="PANTHER" id="PTHR19957">
    <property type="entry name" value="SYNTAXIN"/>
    <property type="match status" value="1"/>
</dbReference>
<evidence type="ECO:0000256" key="5">
    <source>
        <dbReference type="ARBA" id="ARBA00022927"/>
    </source>
</evidence>
<dbReference type="Pfam" id="PF05739">
    <property type="entry name" value="SNARE"/>
    <property type="match status" value="1"/>
</dbReference>